<proteinExistence type="predicted"/>
<dbReference type="EMBL" id="QEKW01000005">
    <property type="protein sequence ID" value="PVZ10163.1"/>
    <property type="molecule type" value="Genomic_DNA"/>
</dbReference>
<protein>
    <submittedName>
        <fullName evidence="1">Uncharacterized protein</fullName>
    </submittedName>
</protein>
<dbReference type="RefSeq" id="WP_116708401.1">
    <property type="nucleotide sequence ID" value="NZ_QEKW01000005.1"/>
</dbReference>
<dbReference type="Proteomes" id="UP000245639">
    <property type="component" value="Unassembled WGS sequence"/>
</dbReference>
<evidence type="ECO:0000313" key="1">
    <source>
        <dbReference type="EMBL" id="PVZ10163.1"/>
    </source>
</evidence>
<reference evidence="1 2" key="1">
    <citation type="submission" date="2018-04" db="EMBL/GenBank/DDBJ databases">
        <title>Genomic Encyclopedia of Type Strains, Phase IV (KMG-IV): sequencing the most valuable type-strain genomes for metagenomic binning, comparative biology and taxonomic classification.</title>
        <authorList>
            <person name="Goeker M."/>
        </authorList>
    </citation>
    <scope>NUCLEOTIDE SEQUENCE [LARGE SCALE GENOMIC DNA]</scope>
    <source>
        <strain evidence="1 2">DSM 45771</strain>
    </source>
</reference>
<sequence length="67" mass="7355">MAKILRGLNGREYPVELQADFTPHNRFGDGVRTNTPAAVESRAVLARRLRGHALGPVRLVPKDPAQP</sequence>
<organism evidence="1 2">
    <name type="scientific">Actinomycetospora cinnamomea</name>
    <dbReference type="NCBI Taxonomy" id="663609"/>
    <lineage>
        <taxon>Bacteria</taxon>
        <taxon>Bacillati</taxon>
        <taxon>Actinomycetota</taxon>
        <taxon>Actinomycetes</taxon>
        <taxon>Pseudonocardiales</taxon>
        <taxon>Pseudonocardiaceae</taxon>
        <taxon>Actinomycetospora</taxon>
    </lineage>
</organism>
<comment type="caution">
    <text evidence="1">The sequence shown here is derived from an EMBL/GenBank/DDBJ whole genome shotgun (WGS) entry which is preliminary data.</text>
</comment>
<name>A0A2U1FD72_9PSEU</name>
<keyword evidence="2" id="KW-1185">Reference proteome</keyword>
<gene>
    <name evidence="1" type="ORF">C8D89_105240</name>
</gene>
<evidence type="ECO:0000313" key="2">
    <source>
        <dbReference type="Proteomes" id="UP000245639"/>
    </source>
</evidence>
<dbReference type="AlphaFoldDB" id="A0A2U1FD72"/>
<accession>A0A2U1FD72</accession>